<dbReference type="PROSITE" id="PS01229">
    <property type="entry name" value="COF_2"/>
    <property type="match status" value="1"/>
</dbReference>
<keyword evidence="6 15" id="KW-0812">Transmembrane</keyword>
<dbReference type="InterPro" id="IPR017969">
    <property type="entry name" value="Heavy-metal-associated_CS"/>
</dbReference>
<sequence>MSLLEELEDLTPAGRAVFSIGGMWCASCARAIEKTLIRVVGIESAQINFTAASALITWNPQRVNFHQLVQRVEALGYSISPWLTPKKAQQSLKKQTQKLSLQLAIAVVFGMWSMLGSWVLYLSSNPFEVEYNLALTTLLLALPVVLYSGLDFYRAAFNTLRLGIAGMDAFISLGVWGSVIISVVNLSMGKTDVYLDAATMLITFLLLGRLIEIKAKTSSQKAIQALEKLSPETATRLVFNQQPASPTQEELAVSELSINDLVLVKAGERLAVDGLVEKGTSLLNNALLTGEFQPQKVAAGQLVYAGAINLTAPLEVRVVTATNKRRIDLLGLRMLELFSGRSTLAATAEKFVSLLFPITLSLALAALVYYLAIGQAFSQAILGSLSILVAACPCAVGMALPLAYALASYKAAQQGVVWKDPASIENLAQAEIMAFDKTGTLTLGKLQVTHLTLKAGWQAAEVAQFLLLVEAGNAHPLAEAITNYATAKLTKDNIPPLENENPPQIFSQGVALELANNQGPIHLGSHAWLSSLGVKDLPSLNPAEVYLSYRQEWIATLKLTDSLRPEAKGFLEGLVKEYGLDIWLMTGDSTAAAKALIDELKINFDQVVTHASPEEKAQIINKLPRNKLAFVGDGANDALVLASASAGIAMPGASSVAVAAAGVVITQDERGLEALAASLKLAKKFYRLVKQNLFFAVIYNLGVISLFFVLGVTPLAAAIAMLLSSLSVLLNTLRLIKN</sequence>
<evidence type="ECO:0000313" key="17">
    <source>
        <dbReference type="EMBL" id="GLR64621.1"/>
    </source>
</evidence>
<dbReference type="InterPro" id="IPR018303">
    <property type="entry name" value="ATPase_P-typ_P_site"/>
</dbReference>
<feature type="transmembrane region" description="Helical" evidence="15">
    <location>
        <begin position="99"/>
        <end position="121"/>
    </location>
</feature>
<dbReference type="PRINTS" id="PR00943">
    <property type="entry name" value="CUATPASE"/>
</dbReference>
<evidence type="ECO:0000256" key="8">
    <source>
        <dbReference type="ARBA" id="ARBA00022741"/>
    </source>
</evidence>
<dbReference type="Pfam" id="PF00403">
    <property type="entry name" value="HMA"/>
    <property type="match status" value="1"/>
</dbReference>
<dbReference type="CDD" id="cd00371">
    <property type="entry name" value="HMA"/>
    <property type="match status" value="1"/>
</dbReference>
<accession>A0ABQ6A130</accession>
<dbReference type="SUPFAM" id="SSF81653">
    <property type="entry name" value="Calcium ATPase, transduction domain A"/>
    <property type="match status" value="1"/>
</dbReference>
<dbReference type="Gene3D" id="2.70.150.10">
    <property type="entry name" value="Calcium-transporting ATPase, cytoplasmic transduction domain A"/>
    <property type="match status" value="1"/>
</dbReference>
<name>A0ABQ6A130_9GAMM</name>
<comment type="subcellular location">
    <subcellularLocation>
        <location evidence="1">Cell membrane</location>
        <topology evidence="1">Multi-pass membrane protein</topology>
    </subcellularLocation>
</comment>
<dbReference type="Proteomes" id="UP001156682">
    <property type="component" value="Unassembled WGS sequence"/>
</dbReference>
<protein>
    <submittedName>
        <fullName evidence="17">Copper-translocating P-type ATPase</fullName>
    </submittedName>
</protein>
<evidence type="ECO:0000256" key="9">
    <source>
        <dbReference type="ARBA" id="ARBA00022840"/>
    </source>
</evidence>
<feature type="transmembrane region" description="Helical" evidence="15">
    <location>
        <begin position="133"/>
        <end position="150"/>
    </location>
</feature>
<dbReference type="PRINTS" id="PR00119">
    <property type="entry name" value="CATATPASE"/>
</dbReference>
<dbReference type="Pfam" id="PF00702">
    <property type="entry name" value="Hydrolase"/>
    <property type="match status" value="1"/>
</dbReference>
<keyword evidence="13" id="KW-0406">Ion transport</keyword>
<evidence type="ECO:0000256" key="12">
    <source>
        <dbReference type="ARBA" id="ARBA00022989"/>
    </source>
</evidence>
<dbReference type="SUPFAM" id="SSF81665">
    <property type="entry name" value="Calcium ATPase, transmembrane domain M"/>
    <property type="match status" value="1"/>
</dbReference>
<dbReference type="PANTHER" id="PTHR43520">
    <property type="entry name" value="ATP7, ISOFORM B"/>
    <property type="match status" value="1"/>
</dbReference>
<evidence type="ECO:0000256" key="15">
    <source>
        <dbReference type="RuleBase" id="RU362081"/>
    </source>
</evidence>
<keyword evidence="3" id="KW-0813">Transport</keyword>
<feature type="transmembrane region" description="Helical" evidence="15">
    <location>
        <begin position="162"/>
        <end position="187"/>
    </location>
</feature>
<keyword evidence="11" id="KW-1278">Translocase</keyword>
<evidence type="ECO:0000256" key="11">
    <source>
        <dbReference type="ARBA" id="ARBA00022967"/>
    </source>
</evidence>
<keyword evidence="9 15" id="KW-0067">ATP-binding</keyword>
<evidence type="ECO:0000256" key="14">
    <source>
        <dbReference type="ARBA" id="ARBA00023136"/>
    </source>
</evidence>
<dbReference type="PANTHER" id="PTHR43520:SF5">
    <property type="entry name" value="CATION-TRANSPORTING P-TYPE ATPASE-RELATED"/>
    <property type="match status" value="1"/>
</dbReference>
<feature type="transmembrane region" description="Helical" evidence="15">
    <location>
        <begin position="351"/>
        <end position="373"/>
    </location>
</feature>
<keyword evidence="4 15" id="KW-1003">Cell membrane</keyword>
<evidence type="ECO:0000256" key="1">
    <source>
        <dbReference type="ARBA" id="ARBA00004651"/>
    </source>
</evidence>
<organism evidence="17 18">
    <name type="scientific">Marinospirillum insulare</name>
    <dbReference type="NCBI Taxonomy" id="217169"/>
    <lineage>
        <taxon>Bacteria</taxon>
        <taxon>Pseudomonadati</taxon>
        <taxon>Pseudomonadota</taxon>
        <taxon>Gammaproteobacteria</taxon>
        <taxon>Oceanospirillales</taxon>
        <taxon>Oceanospirillaceae</taxon>
        <taxon>Marinospirillum</taxon>
    </lineage>
</organism>
<dbReference type="Gene3D" id="3.40.50.1000">
    <property type="entry name" value="HAD superfamily/HAD-like"/>
    <property type="match status" value="1"/>
</dbReference>
<evidence type="ECO:0000256" key="6">
    <source>
        <dbReference type="ARBA" id="ARBA00022692"/>
    </source>
</evidence>
<dbReference type="SUPFAM" id="SSF56784">
    <property type="entry name" value="HAD-like"/>
    <property type="match status" value="1"/>
</dbReference>
<feature type="transmembrane region" description="Helical" evidence="15">
    <location>
        <begin position="193"/>
        <end position="211"/>
    </location>
</feature>
<evidence type="ECO:0000256" key="7">
    <source>
        <dbReference type="ARBA" id="ARBA00022723"/>
    </source>
</evidence>
<evidence type="ECO:0000256" key="3">
    <source>
        <dbReference type="ARBA" id="ARBA00022448"/>
    </source>
</evidence>
<comment type="similarity">
    <text evidence="2 15">Belongs to the cation transport ATPase (P-type) (TC 3.A.3) family. Type IB subfamily.</text>
</comment>
<dbReference type="InterPro" id="IPR027256">
    <property type="entry name" value="P-typ_ATPase_IB"/>
</dbReference>
<evidence type="ECO:0000256" key="10">
    <source>
        <dbReference type="ARBA" id="ARBA00022842"/>
    </source>
</evidence>
<dbReference type="InterPro" id="IPR023298">
    <property type="entry name" value="ATPase_P-typ_TM_dom_sf"/>
</dbReference>
<dbReference type="RefSeq" id="WP_051610550.1">
    <property type="nucleotide sequence ID" value="NZ_BSOR01000035.1"/>
</dbReference>
<reference evidence="18" key="1">
    <citation type="journal article" date="2019" name="Int. J. Syst. Evol. Microbiol.">
        <title>The Global Catalogue of Microorganisms (GCM) 10K type strain sequencing project: providing services to taxonomists for standard genome sequencing and annotation.</title>
        <authorList>
            <consortium name="The Broad Institute Genomics Platform"/>
            <consortium name="The Broad Institute Genome Sequencing Center for Infectious Disease"/>
            <person name="Wu L."/>
            <person name="Ma J."/>
        </authorList>
    </citation>
    <scope>NUCLEOTIDE SEQUENCE [LARGE SCALE GENOMIC DNA]</scope>
    <source>
        <strain evidence="18">NBRC 100033</strain>
    </source>
</reference>
<dbReference type="PROSITE" id="PS01047">
    <property type="entry name" value="HMA_1"/>
    <property type="match status" value="1"/>
</dbReference>
<dbReference type="InterPro" id="IPR001757">
    <property type="entry name" value="P_typ_ATPase"/>
</dbReference>
<dbReference type="PROSITE" id="PS50846">
    <property type="entry name" value="HMA_2"/>
    <property type="match status" value="1"/>
</dbReference>
<dbReference type="InterPro" id="IPR036163">
    <property type="entry name" value="HMA_dom_sf"/>
</dbReference>
<feature type="transmembrane region" description="Helical" evidence="15">
    <location>
        <begin position="693"/>
        <end position="710"/>
    </location>
</feature>
<dbReference type="NCBIfam" id="TIGR01494">
    <property type="entry name" value="ATPase_P-type"/>
    <property type="match status" value="2"/>
</dbReference>
<keyword evidence="14 15" id="KW-0472">Membrane</keyword>
<evidence type="ECO:0000256" key="4">
    <source>
        <dbReference type="ARBA" id="ARBA00022475"/>
    </source>
</evidence>
<dbReference type="SUPFAM" id="SSF55008">
    <property type="entry name" value="HMA, heavy metal-associated domain"/>
    <property type="match status" value="1"/>
</dbReference>
<dbReference type="NCBIfam" id="TIGR01525">
    <property type="entry name" value="ATPase-IB_hvy"/>
    <property type="match status" value="1"/>
</dbReference>
<dbReference type="InterPro" id="IPR036412">
    <property type="entry name" value="HAD-like_sf"/>
</dbReference>
<keyword evidence="8 15" id="KW-0547">Nucleotide-binding</keyword>
<dbReference type="PROSITE" id="PS00154">
    <property type="entry name" value="ATPASE_E1_E2"/>
    <property type="match status" value="1"/>
</dbReference>
<dbReference type="Gene3D" id="3.30.70.100">
    <property type="match status" value="1"/>
</dbReference>
<evidence type="ECO:0000256" key="2">
    <source>
        <dbReference type="ARBA" id="ARBA00006024"/>
    </source>
</evidence>
<comment type="caution">
    <text evidence="17">The sequence shown here is derived from an EMBL/GenBank/DDBJ whole genome shotgun (WGS) entry which is preliminary data.</text>
</comment>
<evidence type="ECO:0000256" key="13">
    <source>
        <dbReference type="ARBA" id="ARBA00023065"/>
    </source>
</evidence>
<keyword evidence="10" id="KW-0460">Magnesium</keyword>
<dbReference type="InterPro" id="IPR059000">
    <property type="entry name" value="ATPase_P-type_domA"/>
</dbReference>
<gene>
    <name evidence="17" type="ORF">GCM10007878_20590</name>
</gene>
<feature type="domain" description="HMA" evidence="16">
    <location>
        <begin position="14"/>
        <end position="80"/>
    </location>
</feature>
<keyword evidence="7 15" id="KW-0479">Metal-binding</keyword>
<dbReference type="Gene3D" id="3.40.1110.10">
    <property type="entry name" value="Calcium-transporting ATPase, cytoplasmic domain N"/>
    <property type="match status" value="1"/>
</dbReference>
<feature type="transmembrane region" description="Helical" evidence="15">
    <location>
        <begin position="716"/>
        <end position="736"/>
    </location>
</feature>
<keyword evidence="12 15" id="KW-1133">Transmembrane helix</keyword>
<dbReference type="InterPro" id="IPR023299">
    <property type="entry name" value="ATPase_P-typ_cyto_dom_N"/>
</dbReference>
<dbReference type="InterPro" id="IPR006121">
    <property type="entry name" value="HMA_dom"/>
</dbReference>
<dbReference type="InterPro" id="IPR008250">
    <property type="entry name" value="ATPase_P-typ_transduc_dom_A_sf"/>
</dbReference>
<evidence type="ECO:0000256" key="5">
    <source>
        <dbReference type="ARBA" id="ARBA00022553"/>
    </source>
</evidence>
<keyword evidence="5" id="KW-0597">Phosphoprotein</keyword>
<dbReference type="EMBL" id="BSOR01000035">
    <property type="protein sequence ID" value="GLR64621.1"/>
    <property type="molecule type" value="Genomic_DNA"/>
</dbReference>
<proteinExistence type="inferred from homology"/>
<dbReference type="InterPro" id="IPR023214">
    <property type="entry name" value="HAD_sf"/>
</dbReference>
<evidence type="ECO:0000313" key="18">
    <source>
        <dbReference type="Proteomes" id="UP001156682"/>
    </source>
</evidence>
<keyword evidence="18" id="KW-1185">Reference proteome</keyword>
<feature type="transmembrane region" description="Helical" evidence="15">
    <location>
        <begin position="385"/>
        <end position="407"/>
    </location>
</feature>
<dbReference type="Pfam" id="PF00122">
    <property type="entry name" value="E1-E2_ATPase"/>
    <property type="match status" value="1"/>
</dbReference>
<evidence type="ECO:0000259" key="16">
    <source>
        <dbReference type="PROSITE" id="PS50846"/>
    </source>
</evidence>